<evidence type="ECO:0000256" key="1">
    <source>
        <dbReference type="ARBA" id="ARBA00001946"/>
    </source>
</evidence>
<dbReference type="AlphaFoldDB" id="A0A7C1E4P2"/>
<dbReference type="NCBIfam" id="TIGR01491">
    <property type="entry name" value="HAD-SF-IB-PSPlk"/>
    <property type="match status" value="1"/>
</dbReference>
<dbReference type="EMBL" id="DSDY01000184">
    <property type="protein sequence ID" value="HDS11175.1"/>
    <property type="molecule type" value="Genomic_DNA"/>
</dbReference>
<accession>A0A7C1E4P2</accession>
<sequence length="223" mass="25448">MRRIGLVAFDVDGVLVPIKSSWEYLHKVFGTRKESRKYIELYRSGKISYYEWMYLDTYEWIARFNGKLPKRVIVTELEKIPINEEFKAVFTYVREIGAKSAMISGGINILVERVAGHFNADFWFSNVLLFDDNEYLIPGGMPVVPADKKGEVLRSLANQLGLRKEEVVYIGDSSWDESAFKEAGLSIIYGEDKEYPACIHARNADDVLKALESYNNGSYVCGD</sequence>
<dbReference type="GO" id="GO:0036424">
    <property type="term" value="F:L-phosphoserine phosphatase activity"/>
    <property type="evidence" value="ECO:0007669"/>
    <property type="project" value="TreeGrafter"/>
</dbReference>
<evidence type="ECO:0000313" key="9">
    <source>
        <dbReference type="EMBL" id="HDS11175.1"/>
    </source>
</evidence>
<name>A0A7C1E4P2_9CREN</name>
<dbReference type="InterPro" id="IPR036412">
    <property type="entry name" value="HAD-like_sf"/>
</dbReference>
<evidence type="ECO:0000256" key="5">
    <source>
        <dbReference type="ARBA" id="ARBA00022723"/>
    </source>
</evidence>
<organism evidence="9">
    <name type="scientific">Fervidicoccus fontis</name>
    <dbReference type="NCBI Taxonomy" id="683846"/>
    <lineage>
        <taxon>Archaea</taxon>
        <taxon>Thermoproteota</taxon>
        <taxon>Thermoprotei</taxon>
        <taxon>Fervidicoccales</taxon>
        <taxon>Fervidicoccaceae</taxon>
        <taxon>Fervidicoccus</taxon>
    </lineage>
</organism>
<dbReference type="InterPro" id="IPR006386">
    <property type="entry name" value="HAD-SF_hydro_IB_PSP-like_arc"/>
</dbReference>
<evidence type="ECO:0000256" key="8">
    <source>
        <dbReference type="ARBA" id="ARBA00023299"/>
    </source>
</evidence>
<gene>
    <name evidence="9" type="ORF">ENO04_06160</name>
</gene>
<keyword evidence="4" id="KW-0028">Amino-acid biosynthesis</keyword>
<keyword evidence="7" id="KW-0460">Magnesium</keyword>
<keyword evidence="5" id="KW-0479">Metal-binding</keyword>
<keyword evidence="6 9" id="KW-0378">Hydrolase</keyword>
<reference evidence="9" key="1">
    <citation type="journal article" date="2020" name="mSystems">
        <title>Genome- and Community-Level Interaction Insights into Carbon Utilization and Element Cycling Functions of Hydrothermarchaeota in Hydrothermal Sediment.</title>
        <authorList>
            <person name="Zhou Z."/>
            <person name="Liu Y."/>
            <person name="Xu W."/>
            <person name="Pan J."/>
            <person name="Luo Z.H."/>
            <person name="Li M."/>
        </authorList>
    </citation>
    <scope>NUCLEOTIDE SEQUENCE [LARGE SCALE GENOMIC DNA]</scope>
    <source>
        <strain evidence="9">SpSt-123</strain>
    </source>
</reference>
<dbReference type="GO" id="GO:0000287">
    <property type="term" value="F:magnesium ion binding"/>
    <property type="evidence" value="ECO:0007669"/>
    <property type="project" value="TreeGrafter"/>
</dbReference>
<comment type="cofactor">
    <cofactor evidence="1">
        <name>Mg(2+)</name>
        <dbReference type="ChEBI" id="CHEBI:18420"/>
    </cofactor>
</comment>
<dbReference type="SUPFAM" id="SSF56784">
    <property type="entry name" value="HAD-like"/>
    <property type="match status" value="1"/>
</dbReference>
<dbReference type="Pfam" id="PF00702">
    <property type="entry name" value="Hydrolase"/>
    <property type="match status" value="1"/>
</dbReference>
<comment type="caution">
    <text evidence="9">The sequence shown here is derived from an EMBL/GenBank/DDBJ whole genome shotgun (WGS) entry which is preliminary data.</text>
</comment>
<evidence type="ECO:0000256" key="7">
    <source>
        <dbReference type="ARBA" id="ARBA00022842"/>
    </source>
</evidence>
<dbReference type="Gene3D" id="3.40.50.1000">
    <property type="entry name" value="HAD superfamily/HAD-like"/>
    <property type="match status" value="1"/>
</dbReference>
<evidence type="ECO:0000256" key="3">
    <source>
        <dbReference type="ARBA" id="ARBA00012640"/>
    </source>
</evidence>
<proteinExistence type="predicted"/>
<dbReference type="EC" id="3.1.3.3" evidence="3"/>
<evidence type="ECO:0000256" key="4">
    <source>
        <dbReference type="ARBA" id="ARBA00022605"/>
    </source>
</evidence>
<comment type="pathway">
    <text evidence="2">Amino-acid biosynthesis; L-serine biosynthesis; L-serine from 3-phospho-D-glycerate: step 3/3.</text>
</comment>
<dbReference type="InterPro" id="IPR050582">
    <property type="entry name" value="HAD-like_SerB"/>
</dbReference>
<dbReference type="PANTHER" id="PTHR43344:SF2">
    <property type="entry name" value="PHOSPHOSERINE PHOSPHATASE"/>
    <property type="match status" value="1"/>
</dbReference>
<dbReference type="PANTHER" id="PTHR43344">
    <property type="entry name" value="PHOSPHOSERINE PHOSPHATASE"/>
    <property type="match status" value="1"/>
</dbReference>
<evidence type="ECO:0000256" key="2">
    <source>
        <dbReference type="ARBA" id="ARBA00005135"/>
    </source>
</evidence>
<dbReference type="InterPro" id="IPR023214">
    <property type="entry name" value="HAD_sf"/>
</dbReference>
<evidence type="ECO:0000256" key="6">
    <source>
        <dbReference type="ARBA" id="ARBA00022801"/>
    </source>
</evidence>
<dbReference type="GO" id="GO:0005737">
    <property type="term" value="C:cytoplasm"/>
    <property type="evidence" value="ECO:0007669"/>
    <property type="project" value="TreeGrafter"/>
</dbReference>
<keyword evidence="8" id="KW-0718">Serine biosynthesis</keyword>
<dbReference type="GO" id="GO:0006564">
    <property type="term" value="P:L-serine biosynthetic process"/>
    <property type="evidence" value="ECO:0007669"/>
    <property type="project" value="UniProtKB-KW"/>
</dbReference>
<protein>
    <recommendedName>
        <fullName evidence="3">phosphoserine phosphatase</fullName>
        <ecNumber evidence="3">3.1.3.3</ecNumber>
    </recommendedName>
</protein>
<dbReference type="NCBIfam" id="TIGR01488">
    <property type="entry name" value="HAD-SF-IB"/>
    <property type="match status" value="1"/>
</dbReference>